<name>A0A2W2B6W4_9HYPH</name>
<evidence type="ECO:0000256" key="1">
    <source>
        <dbReference type="ARBA" id="ARBA00022617"/>
    </source>
</evidence>
<dbReference type="InterPro" id="IPR036909">
    <property type="entry name" value="Cyt_c-like_dom_sf"/>
</dbReference>
<evidence type="ECO:0000313" key="7">
    <source>
        <dbReference type="EMBL" id="PZF75808.1"/>
    </source>
</evidence>
<dbReference type="Proteomes" id="UP000248795">
    <property type="component" value="Unassembled WGS sequence"/>
</dbReference>
<feature type="domain" description="Cytochrome c" evidence="6">
    <location>
        <begin position="26"/>
        <end position="130"/>
    </location>
</feature>
<evidence type="ECO:0000259" key="6">
    <source>
        <dbReference type="PROSITE" id="PS51007"/>
    </source>
</evidence>
<reference evidence="8" key="1">
    <citation type="submission" date="2018-06" db="EMBL/GenBank/DDBJ databases">
        <title>Aestuariibacter litoralis strain KCTC 52945T.</title>
        <authorList>
            <person name="Li X."/>
            <person name="Salam N."/>
            <person name="Li J.-L."/>
            <person name="Chen Y.-M."/>
            <person name="Yang Z.-W."/>
            <person name="Zhang L.-Y."/>
            <person name="Han M.-X."/>
            <person name="Xiao M."/>
            <person name="Li W.-J."/>
        </authorList>
    </citation>
    <scope>NUCLEOTIDE SEQUENCE [LARGE SCALE GENOMIC DNA]</scope>
    <source>
        <strain evidence="8">KCTC 52945</strain>
    </source>
</reference>
<evidence type="ECO:0000256" key="2">
    <source>
        <dbReference type="ARBA" id="ARBA00022723"/>
    </source>
</evidence>
<keyword evidence="2 4" id="KW-0479">Metal-binding</keyword>
<dbReference type="SUPFAM" id="SSF46626">
    <property type="entry name" value="Cytochrome c"/>
    <property type="match status" value="1"/>
</dbReference>
<sequence length="161" mass="16859">MKTWTLAAAALGAVVLSGSAALAGEVSVARGAQVAITSGCHDCHTNGYAETGGKIDPAAALKGTSLGWQGPWGTTYPANLRRVVKEKGSEDAFLQYAKTFQARPPMPAFNVHAMDESDIRSLYQYIVSLGDAGDAVPDYVPPGQEPKTPYIVIAPPIMPKG</sequence>
<evidence type="ECO:0000256" key="4">
    <source>
        <dbReference type="PROSITE-ProRule" id="PRU00433"/>
    </source>
</evidence>
<keyword evidence="8" id="KW-1185">Reference proteome</keyword>
<keyword evidence="5" id="KW-0732">Signal</keyword>
<feature type="chain" id="PRO_5016169425" evidence="5">
    <location>
        <begin position="24"/>
        <end position="161"/>
    </location>
</feature>
<dbReference type="Pfam" id="PF00034">
    <property type="entry name" value="Cytochrom_C"/>
    <property type="match status" value="1"/>
</dbReference>
<dbReference type="GO" id="GO:0046872">
    <property type="term" value="F:metal ion binding"/>
    <property type="evidence" value="ECO:0007669"/>
    <property type="project" value="UniProtKB-KW"/>
</dbReference>
<proteinExistence type="predicted"/>
<dbReference type="InterPro" id="IPR009056">
    <property type="entry name" value="Cyt_c-like_dom"/>
</dbReference>
<keyword evidence="1 4" id="KW-0349">Heme</keyword>
<gene>
    <name evidence="7" type="ORF">DK847_16420</name>
</gene>
<evidence type="ECO:0000256" key="5">
    <source>
        <dbReference type="SAM" id="SignalP"/>
    </source>
</evidence>
<evidence type="ECO:0000313" key="8">
    <source>
        <dbReference type="Proteomes" id="UP000248795"/>
    </source>
</evidence>
<feature type="signal peptide" evidence="5">
    <location>
        <begin position="1"/>
        <end position="23"/>
    </location>
</feature>
<organism evidence="7 8">
    <name type="scientific">Aestuariivirga litoralis</name>
    <dbReference type="NCBI Taxonomy" id="2650924"/>
    <lineage>
        <taxon>Bacteria</taxon>
        <taxon>Pseudomonadati</taxon>
        <taxon>Pseudomonadota</taxon>
        <taxon>Alphaproteobacteria</taxon>
        <taxon>Hyphomicrobiales</taxon>
        <taxon>Aestuariivirgaceae</taxon>
        <taxon>Aestuariivirga</taxon>
    </lineage>
</organism>
<dbReference type="GO" id="GO:0020037">
    <property type="term" value="F:heme binding"/>
    <property type="evidence" value="ECO:0007669"/>
    <property type="project" value="InterPro"/>
</dbReference>
<dbReference type="RefSeq" id="WP_111199615.1">
    <property type="nucleotide sequence ID" value="NZ_QKVK01000008.1"/>
</dbReference>
<dbReference type="Gene3D" id="1.10.760.10">
    <property type="entry name" value="Cytochrome c-like domain"/>
    <property type="match status" value="1"/>
</dbReference>
<evidence type="ECO:0000256" key="3">
    <source>
        <dbReference type="ARBA" id="ARBA00023004"/>
    </source>
</evidence>
<dbReference type="EMBL" id="QKVK01000008">
    <property type="protein sequence ID" value="PZF75808.1"/>
    <property type="molecule type" value="Genomic_DNA"/>
</dbReference>
<dbReference type="AlphaFoldDB" id="A0A2W2B6W4"/>
<dbReference type="GO" id="GO:0009055">
    <property type="term" value="F:electron transfer activity"/>
    <property type="evidence" value="ECO:0007669"/>
    <property type="project" value="InterPro"/>
</dbReference>
<accession>A0A2W2B6W4</accession>
<keyword evidence="3 4" id="KW-0408">Iron</keyword>
<dbReference type="PROSITE" id="PS51007">
    <property type="entry name" value="CYTC"/>
    <property type="match status" value="1"/>
</dbReference>
<protein>
    <submittedName>
        <fullName evidence="7">Cytochrome C</fullName>
    </submittedName>
</protein>
<comment type="caution">
    <text evidence="7">The sequence shown here is derived from an EMBL/GenBank/DDBJ whole genome shotgun (WGS) entry which is preliminary data.</text>
</comment>